<name>A0A1G1ZA42_9BACT</name>
<accession>A0A1G1ZA42</accession>
<gene>
    <name evidence="1" type="ORF">A3I33_00020</name>
</gene>
<dbReference type="Proteomes" id="UP000176544">
    <property type="component" value="Unassembled WGS sequence"/>
</dbReference>
<comment type="caution">
    <text evidence="1">The sequence shown here is derived from an EMBL/GenBank/DDBJ whole genome shotgun (WGS) entry which is preliminary data.</text>
</comment>
<dbReference type="EMBL" id="MHJA01000020">
    <property type="protein sequence ID" value="OGY60946.1"/>
    <property type="molecule type" value="Genomic_DNA"/>
</dbReference>
<reference evidence="1 2" key="1">
    <citation type="journal article" date="2016" name="Nat. Commun.">
        <title>Thousands of microbial genomes shed light on interconnected biogeochemical processes in an aquifer system.</title>
        <authorList>
            <person name="Anantharaman K."/>
            <person name="Brown C.T."/>
            <person name="Hug L.A."/>
            <person name="Sharon I."/>
            <person name="Castelle C.J."/>
            <person name="Probst A.J."/>
            <person name="Thomas B.C."/>
            <person name="Singh A."/>
            <person name="Wilkins M.J."/>
            <person name="Karaoz U."/>
            <person name="Brodie E.L."/>
            <person name="Williams K.H."/>
            <person name="Hubbard S.S."/>
            <person name="Banfield J.F."/>
        </authorList>
    </citation>
    <scope>NUCLEOTIDE SEQUENCE [LARGE SCALE GENOMIC DNA]</scope>
</reference>
<organism evidence="1 2">
    <name type="scientific">Candidatus Colwellbacteria bacterium RIFCSPLOWO2_02_FULL_45_11</name>
    <dbReference type="NCBI Taxonomy" id="1797692"/>
    <lineage>
        <taxon>Bacteria</taxon>
        <taxon>Candidatus Colwelliibacteriota</taxon>
    </lineage>
</organism>
<proteinExistence type="predicted"/>
<dbReference type="AlphaFoldDB" id="A0A1G1ZA42"/>
<evidence type="ECO:0008006" key="3">
    <source>
        <dbReference type="Google" id="ProtNLM"/>
    </source>
</evidence>
<protein>
    <recommendedName>
        <fullName evidence="3">PD-(D/E)XK endonuclease-like domain-containing protein</fullName>
    </recommendedName>
</protein>
<evidence type="ECO:0000313" key="1">
    <source>
        <dbReference type="EMBL" id="OGY60946.1"/>
    </source>
</evidence>
<dbReference type="STRING" id="1797692.A3I33_00020"/>
<sequence length="257" mass="29256">MALYQDSLGIFKENNGYVIDDIWYPRVTSILSIKAKPALYRYYADLNSYAEGEEIKKKSADEGTRVHGAAEAILTGKEPVVDPDIAPAVKAFQEFIDKRNVQVDPDYVERRVLNHSDRYAGTVDSVALIDGKLGVLDLKTSSGIYRDYTLQLAAYFPPLQSELRGLSTRWILRIDQDQICHKCGSTRREKGGRVKVKAPYPSNGVGHKSCDHEWSEVRGITELKEFPYWQDDYQAFLGAKALWEWENITRLKKIGYL</sequence>
<evidence type="ECO:0000313" key="2">
    <source>
        <dbReference type="Proteomes" id="UP000176544"/>
    </source>
</evidence>